<keyword evidence="13" id="KW-1185">Reference proteome</keyword>
<evidence type="ECO:0000313" key="12">
    <source>
        <dbReference type="EMBL" id="KAJ8439924.1"/>
    </source>
</evidence>
<dbReference type="Pfam" id="PF21192">
    <property type="entry name" value="OB_NMD3"/>
    <property type="match status" value="1"/>
</dbReference>
<evidence type="ECO:0000313" key="13">
    <source>
        <dbReference type="Proteomes" id="UP001153076"/>
    </source>
</evidence>
<evidence type="ECO:0000256" key="8">
    <source>
        <dbReference type="SAM" id="MobiDB-lite"/>
    </source>
</evidence>
<feature type="compositionally biased region" description="Acidic residues" evidence="8">
    <location>
        <begin position="550"/>
        <end position="565"/>
    </location>
</feature>
<gene>
    <name evidence="12" type="ORF">Cgig2_003990</name>
</gene>
<feature type="domain" description="60S ribosomal export protein NMD3 SH3" evidence="11">
    <location>
        <begin position="307"/>
        <end position="350"/>
    </location>
</feature>
<evidence type="ECO:0000256" key="6">
    <source>
        <dbReference type="ARBA" id="ARBA00023242"/>
    </source>
</evidence>
<accession>A0A9Q1KAH6</accession>
<dbReference type="GO" id="GO:0015031">
    <property type="term" value="P:protein transport"/>
    <property type="evidence" value="ECO:0007669"/>
    <property type="project" value="UniProtKB-KW"/>
</dbReference>
<dbReference type="Pfam" id="PF21193">
    <property type="entry name" value="NMD_SH3"/>
    <property type="match status" value="1"/>
</dbReference>
<dbReference type="EMBL" id="JAKOGI010000205">
    <property type="protein sequence ID" value="KAJ8439924.1"/>
    <property type="molecule type" value="Genomic_DNA"/>
</dbReference>
<keyword evidence="4 7" id="KW-0963">Cytoplasm</keyword>
<evidence type="ECO:0000256" key="3">
    <source>
        <dbReference type="ARBA" id="ARBA00022448"/>
    </source>
</evidence>
<comment type="subcellular location">
    <subcellularLocation>
        <location evidence="7">Cytoplasm</location>
    </subcellularLocation>
    <subcellularLocation>
        <location evidence="7">Nucleus</location>
    </subcellularLocation>
</comment>
<evidence type="ECO:0000256" key="1">
    <source>
        <dbReference type="ARBA" id="ARBA00009794"/>
    </source>
</evidence>
<reference evidence="12" key="1">
    <citation type="submission" date="2022-04" db="EMBL/GenBank/DDBJ databases">
        <title>Carnegiea gigantea Genome sequencing and assembly v2.</title>
        <authorList>
            <person name="Copetti D."/>
            <person name="Sanderson M.J."/>
            <person name="Burquez A."/>
            <person name="Wojciechowski M.F."/>
        </authorList>
    </citation>
    <scope>NUCLEOTIDE SEQUENCE</scope>
    <source>
        <strain evidence="12">SGP5-SGP5p</strain>
        <tissue evidence="12">Aerial part</tissue>
    </source>
</reference>
<dbReference type="InterPro" id="IPR048899">
    <property type="entry name" value="NMD_SH3"/>
</dbReference>
<evidence type="ECO:0000259" key="11">
    <source>
        <dbReference type="Pfam" id="PF21193"/>
    </source>
</evidence>
<sequence length="565" mass="64394">MKVPPINLQPFLPFMLVTFHCSNSEPRVLPLKSLLFVSSAFIPGRSSMTYDAEASVYCTNVRFTLVQTIGTVLCCKCGVAMQPNAANMCVRCLRSEVDITEGLLKQVTVLYCPDCETYLQPPKTRIRAQLESNELLTFCLKRLNLDKAKVVLVDAEFLWTEPHSKRIKVKLRVQKEVLHGAVLEQSYVVQCVIQYQMCENCSRLQSNPDQWVAAVQLRQHVSHRRTFFYLEQLILKHDAAAQAIRIREKDHGIDFFFSNRSHGVKFVEFVGKVAPVKSRNGKELVSHDPKSNTYNYKYTFSVEICPICREDLICLPPKISTSLGNLGPLVICTKVSSNLVLVDPNTLRYCFLDADQYWRSPFSSLLSSRRLVEYIVLDVDNVSSEVNVAGSRYALADVQVARVSDFGKDDIIFHIRTHLGHLLSPGDYALGYDLYGANLNDSEFDKHRGLVLPEAILVKKSYEEKHERRKSGKPRSWKLKTLNMEVDENARGRVDKDKMENEYEEFLRDLAENPELRFNISLYRNKEYQLSESASVIDGDEMPSVPLDELLGDLDLSDEDHDTGE</sequence>
<dbReference type="InterPro" id="IPR048898">
    <property type="entry name" value="OB_NMD3"/>
</dbReference>
<dbReference type="Pfam" id="PF04981">
    <property type="entry name" value="NMD3"/>
    <property type="match status" value="1"/>
</dbReference>
<dbReference type="GO" id="GO:0000055">
    <property type="term" value="P:ribosomal large subunit export from nucleus"/>
    <property type="evidence" value="ECO:0007669"/>
    <property type="project" value="TreeGrafter"/>
</dbReference>
<evidence type="ECO:0000256" key="5">
    <source>
        <dbReference type="ARBA" id="ARBA00022927"/>
    </source>
</evidence>
<comment type="similarity">
    <text evidence="1 7">Belongs to the NMD3 family.</text>
</comment>
<dbReference type="InterPro" id="IPR039768">
    <property type="entry name" value="Nmd3"/>
</dbReference>
<dbReference type="AlphaFoldDB" id="A0A9Q1KAH6"/>
<keyword evidence="3 7" id="KW-0813">Transport</keyword>
<comment type="function">
    <text evidence="7">Acts as an adapter for the XPO1/CRM1-mediated export of the 60S ribosomal subunit.</text>
</comment>
<dbReference type="Proteomes" id="UP001153076">
    <property type="component" value="Unassembled WGS sequence"/>
</dbReference>
<dbReference type="OrthoDB" id="203821at2759"/>
<evidence type="ECO:0000259" key="10">
    <source>
        <dbReference type="Pfam" id="PF21192"/>
    </source>
</evidence>
<feature type="region of interest" description="Disordered" evidence="8">
    <location>
        <begin position="535"/>
        <end position="565"/>
    </location>
</feature>
<evidence type="ECO:0000256" key="2">
    <source>
        <dbReference type="ARBA" id="ARBA00017035"/>
    </source>
</evidence>
<dbReference type="GO" id="GO:0005737">
    <property type="term" value="C:cytoplasm"/>
    <property type="evidence" value="ECO:0007669"/>
    <property type="project" value="UniProtKB-SubCell"/>
</dbReference>
<protein>
    <recommendedName>
        <fullName evidence="2 7">60S ribosomal export protein NMD3</fullName>
    </recommendedName>
</protein>
<name>A0A9Q1KAH6_9CARY</name>
<dbReference type="PANTHER" id="PTHR12746">
    <property type="entry name" value="NONSENSE-MEDIATED MRNA DECAY PROTEIN 3"/>
    <property type="match status" value="1"/>
</dbReference>
<organism evidence="12 13">
    <name type="scientific">Carnegiea gigantea</name>
    <dbReference type="NCBI Taxonomy" id="171969"/>
    <lineage>
        <taxon>Eukaryota</taxon>
        <taxon>Viridiplantae</taxon>
        <taxon>Streptophyta</taxon>
        <taxon>Embryophyta</taxon>
        <taxon>Tracheophyta</taxon>
        <taxon>Spermatophyta</taxon>
        <taxon>Magnoliopsida</taxon>
        <taxon>eudicotyledons</taxon>
        <taxon>Gunneridae</taxon>
        <taxon>Pentapetalae</taxon>
        <taxon>Caryophyllales</taxon>
        <taxon>Cactineae</taxon>
        <taxon>Cactaceae</taxon>
        <taxon>Cactoideae</taxon>
        <taxon>Echinocereeae</taxon>
        <taxon>Carnegiea</taxon>
    </lineage>
</organism>
<keyword evidence="5 7" id="KW-0653">Protein transport</keyword>
<feature type="domain" description="60S ribosomal export protein NMD3 OB-fold" evidence="10">
    <location>
        <begin position="371"/>
        <end position="460"/>
    </location>
</feature>
<keyword evidence="6 7" id="KW-0539">Nucleus</keyword>
<evidence type="ECO:0000256" key="7">
    <source>
        <dbReference type="RuleBase" id="RU364108"/>
    </source>
</evidence>
<dbReference type="InterPro" id="IPR007064">
    <property type="entry name" value="Nmd3_N"/>
</dbReference>
<comment type="caution">
    <text evidence="12">The sequence shown here is derived from an EMBL/GenBank/DDBJ whole genome shotgun (WGS) entry which is preliminary data.</text>
</comment>
<dbReference type="GO" id="GO:0043023">
    <property type="term" value="F:ribosomal large subunit binding"/>
    <property type="evidence" value="ECO:0007669"/>
    <property type="project" value="InterPro"/>
</dbReference>
<dbReference type="GO" id="GO:0005634">
    <property type="term" value="C:nucleus"/>
    <property type="evidence" value="ECO:0007669"/>
    <property type="project" value="UniProtKB-SubCell"/>
</dbReference>
<dbReference type="PANTHER" id="PTHR12746:SF2">
    <property type="entry name" value="60S RIBOSOMAL EXPORT PROTEIN NMD3"/>
    <property type="match status" value="1"/>
</dbReference>
<evidence type="ECO:0000259" key="9">
    <source>
        <dbReference type="Pfam" id="PF04981"/>
    </source>
</evidence>
<evidence type="ECO:0000256" key="4">
    <source>
        <dbReference type="ARBA" id="ARBA00022490"/>
    </source>
</evidence>
<proteinExistence type="inferred from homology"/>
<feature type="domain" description="Nmd3 N-terminal" evidence="9">
    <location>
        <begin position="74"/>
        <end position="304"/>
    </location>
</feature>